<organism evidence="5 6">
    <name type="scientific">Flavobacterium sufflavum</name>
    <dbReference type="NCBI Taxonomy" id="1921138"/>
    <lineage>
        <taxon>Bacteria</taxon>
        <taxon>Pseudomonadati</taxon>
        <taxon>Bacteroidota</taxon>
        <taxon>Flavobacteriia</taxon>
        <taxon>Flavobacteriales</taxon>
        <taxon>Flavobacteriaceae</taxon>
        <taxon>Flavobacterium</taxon>
    </lineage>
</organism>
<evidence type="ECO:0000256" key="1">
    <source>
        <dbReference type="ARBA" id="ARBA00010923"/>
    </source>
</evidence>
<evidence type="ECO:0000259" key="4">
    <source>
        <dbReference type="Pfam" id="PF01420"/>
    </source>
</evidence>
<proteinExistence type="inferred from homology"/>
<dbReference type="CDD" id="cd16961">
    <property type="entry name" value="RMtype1_S_TRD-CR_like"/>
    <property type="match status" value="1"/>
</dbReference>
<keyword evidence="5" id="KW-0540">Nuclease</keyword>
<dbReference type="Pfam" id="PF01420">
    <property type="entry name" value="Methylase_S"/>
    <property type="match status" value="2"/>
</dbReference>
<sequence length="408" mass="46513">MSTATLHSEKKETLVPKLRFLSFEGNWELEKFGKLVTNKSGKFNPIKEKSFTKCIELEHLATETGQLLGFIDGSNSGSIKNKFNEGDVLFGKLRPYLKKYLQASFDGVCSSEIWVLKGLKITNSFLYQIIQTNKFIDLANQSSGSKMPRADWNVVESGIFSFPTFPEQQKIASFLSAVDEKIQQLSCKKELLEQYKKGVVQQLFSGKLRFKDENGKNYPDWEEKKLGEVANRIVRKNKENNLNVLTISAQLGLVSQLEYFNKSVSAKDVTNYYLLEKNDFAYNKSYSNGYPMGAIKRLKKYDKGVVSTLYICFRFNESVSLNFMEQYFEFGLHNKEIEKVAQEGARNHGLLNIGVNDFLNVDLIIPSIPEQQKIANFLSGIDTKIDGVNKQITQTQTFKKGLLQQMFV</sequence>
<feature type="domain" description="Type I restriction modification DNA specificity" evidence="4">
    <location>
        <begin position="83"/>
        <end position="191"/>
    </location>
</feature>
<dbReference type="InterPro" id="IPR052021">
    <property type="entry name" value="Type-I_RS_S_subunit"/>
</dbReference>
<comment type="caution">
    <text evidence="5">The sequence shown here is derived from an EMBL/GenBank/DDBJ whole genome shotgun (WGS) entry which is preliminary data.</text>
</comment>
<evidence type="ECO:0000313" key="5">
    <source>
        <dbReference type="EMBL" id="RVT71201.1"/>
    </source>
</evidence>
<dbReference type="Proteomes" id="UP000285211">
    <property type="component" value="Unassembled WGS sequence"/>
</dbReference>
<dbReference type="InterPro" id="IPR000055">
    <property type="entry name" value="Restrct_endonuc_typeI_TRD"/>
</dbReference>
<dbReference type="GO" id="GO:0003677">
    <property type="term" value="F:DNA binding"/>
    <property type="evidence" value="ECO:0007669"/>
    <property type="project" value="UniProtKB-KW"/>
</dbReference>
<protein>
    <submittedName>
        <fullName evidence="5">Restriction endonuclease subunit S</fullName>
    </submittedName>
</protein>
<dbReference type="InterPro" id="IPR044946">
    <property type="entry name" value="Restrct_endonuc_typeI_TRD_sf"/>
</dbReference>
<dbReference type="Gene3D" id="3.90.220.20">
    <property type="entry name" value="DNA methylase specificity domains"/>
    <property type="match status" value="2"/>
</dbReference>
<evidence type="ECO:0000256" key="2">
    <source>
        <dbReference type="ARBA" id="ARBA00022747"/>
    </source>
</evidence>
<keyword evidence="6" id="KW-1185">Reference proteome</keyword>
<feature type="domain" description="Type I restriction modification DNA specificity" evidence="4">
    <location>
        <begin position="220"/>
        <end position="392"/>
    </location>
</feature>
<accession>A0A437KJV9</accession>
<dbReference type="EMBL" id="SACJ01000017">
    <property type="protein sequence ID" value="RVT71201.1"/>
    <property type="molecule type" value="Genomic_DNA"/>
</dbReference>
<dbReference type="RefSeq" id="WP_128197747.1">
    <property type="nucleotide sequence ID" value="NZ_SACJ01000017.1"/>
</dbReference>
<keyword evidence="2" id="KW-0680">Restriction system</keyword>
<name>A0A437KJV9_9FLAO</name>
<reference evidence="5 6" key="1">
    <citation type="submission" date="2019-01" db="EMBL/GenBank/DDBJ databases">
        <authorList>
            <person name="Chen W.-M."/>
        </authorList>
    </citation>
    <scope>NUCLEOTIDE SEQUENCE [LARGE SCALE GENOMIC DNA]</scope>
    <source>
        <strain evidence="5 6">BBQ-12</strain>
    </source>
</reference>
<evidence type="ECO:0000313" key="6">
    <source>
        <dbReference type="Proteomes" id="UP000285211"/>
    </source>
</evidence>
<dbReference type="GO" id="GO:0009307">
    <property type="term" value="P:DNA restriction-modification system"/>
    <property type="evidence" value="ECO:0007669"/>
    <property type="project" value="UniProtKB-KW"/>
</dbReference>
<keyword evidence="3" id="KW-0238">DNA-binding</keyword>
<dbReference type="PANTHER" id="PTHR30408">
    <property type="entry name" value="TYPE-1 RESTRICTION ENZYME ECOKI SPECIFICITY PROTEIN"/>
    <property type="match status" value="1"/>
</dbReference>
<evidence type="ECO:0000256" key="3">
    <source>
        <dbReference type="ARBA" id="ARBA00023125"/>
    </source>
</evidence>
<dbReference type="PANTHER" id="PTHR30408:SF12">
    <property type="entry name" value="TYPE I RESTRICTION ENZYME MJAVIII SPECIFICITY SUBUNIT"/>
    <property type="match status" value="1"/>
</dbReference>
<dbReference type="AlphaFoldDB" id="A0A437KJV9"/>
<comment type="similarity">
    <text evidence="1">Belongs to the type-I restriction system S methylase family.</text>
</comment>
<dbReference type="SUPFAM" id="SSF116734">
    <property type="entry name" value="DNA methylase specificity domain"/>
    <property type="match status" value="2"/>
</dbReference>
<gene>
    <name evidence="5" type="ORF">EOD40_17475</name>
</gene>
<dbReference type="GO" id="GO:0004519">
    <property type="term" value="F:endonuclease activity"/>
    <property type="evidence" value="ECO:0007669"/>
    <property type="project" value="UniProtKB-KW"/>
</dbReference>
<keyword evidence="5" id="KW-0378">Hydrolase</keyword>
<dbReference type="OrthoDB" id="667970at2"/>
<keyword evidence="5" id="KW-0255">Endonuclease</keyword>